<evidence type="ECO:0000256" key="3">
    <source>
        <dbReference type="ARBA" id="ARBA00022490"/>
    </source>
</evidence>
<keyword evidence="6" id="KW-0598">Phosphotransferase system</keyword>
<dbReference type="EMBL" id="JBHTCQ010000002">
    <property type="protein sequence ID" value="MFC7405817.1"/>
    <property type="molecule type" value="Genomic_DNA"/>
</dbReference>
<comment type="function">
    <text evidence="8">The phosphoenolpyruvate-dependent sugar phosphotransferase system (sugar PTS), a major carbohydrate active transport system, catalyzes the phosphorylation of incoming sugar substrates concomitantly with their translocation across the cell membrane. The enzyme II UlaABC PTS system is involved in ascorbate transport.</text>
</comment>
<proteinExistence type="predicted"/>
<keyword evidence="12" id="KW-0762">Sugar transport</keyword>
<evidence type="ECO:0000256" key="5">
    <source>
        <dbReference type="ARBA" id="ARBA00022679"/>
    </source>
</evidence>
<comment type="subcellular location">
    <subcellularLocation>
        <location evidence="1">Cytoplasm</location>
    </subcellularLocation>
</comment>
<keyword evidence="2" id="KW-0813">Transport</keyword>
<name>A0ABW2QCZ1_9MICO</name>
<dbReference type="InterPro" id="IPR016152">
    <property type="entry name" value="PTrfase/Anion_transptr"/>
</dbReference>
<dbReference type="Proteomes" id="UP001596455">
    <property type="component" value="Unassembled WGS sequence"/>
</dbReference>
<keyword evidence="4" id="KW-0597">Phosphoprotein</keyword>
<keyword evidence="13" id="KW-1185">Reference proteome</keyword>
<evidence type="ECO:0000313" key="12">
    <source>
        <dbReference type="EMBL" id="MFC7405817.1"/>
    </source>
</evidence>
<evidence type="ECO:0000256" key="7">
    <source>
        <dbReference type="ARBA" id="ARBA00022777"/>
    </source>
</evidence>
<dbReference type="Gene3D" id="3.40.930.10">
    <property type="entry name" value="Mannitol-specific EII, Chain A"/>
    <property type="match status" value="1"/>
</dbReference>
<dbReference type="Pfam" id="PF00359">
    <property type="entry name" value="PTS_EIIA_2"/>
    <property type="match status" value="1"/>
</dbReference>
<gene>
    <name evidence="12" type="ORF">ACFQQL_11905</name>
</gene>
<sequence length="148" mass="14826">MAVTPGSVPVRAVLDVDAPDWRAAVRAGAELLVELGTADEAYVAACVRSVEENGPYIVLTPGVALAHAQAPDGTTTEGLAAARLAEPVAFGHPSNDPVDVVLAFSSGGSHMAMIKALGTALSGGLADMLRGVGDARAAEELLAGGVRV</sequence>
<evidence type="ECO:0000256" key="4">
    <source>
        <dbReference type="ARBA" id="ARBA00022553"/>
    </source>
</evidence>
<reference evidence="13" key="1">
    <citation type="journal article" date="2019" name="Int. J. Syst. Evol. Microbiol.">
        <title>The Global Catalogue of Microorganisms (GCM) 10K type strain sequencing project: providing services to taxonomists for standard genome sequencing and annotation.</title>
        <authorList>
            <consortium name="The Broad Institute Genomics Platform"/>
            <consortium name="The Broad Institute Genome Sequencing Center for Infectious Disease"/>
            <person name="Wu L."/>
            <person name="Ma J."/>
        </authorList>
    </citation>
    <scope>NUCLEOTIDE SEQUENCE [LARGE SCALE GENOMIC DNA]</scope>
    <source>
        <strain evidence="13">JCM 1490</strain>
    </source>
</reference>
<dbReference type="RefSeq" id="WP_382394596.1">
    <property type="nucleotide sequence ID" value="NZ_JBHTCQ010000002.1"/>
</dbReference>
<keyword evidence="3" id="KW-0963">Cytoplasm</keyword>
<evidence type="ECO:0000256" key="1">
    <source>
        <dbReference type="ARBA" id="ARBA00004496"/>
    </source>
</evidence>
<dbReference type="InterPro" id="IPR051351">
    <property type="entry name" value="Ascorbate-PTS_EIIA_comp"/>
</dbReference>
<keyword evidence="5" id="KW-0808">Transferase</keyword>
<accession>A0ABW2QCZ1</accession>
<dbReference type="PANTHER" id="PTHR36203:SF1">
    <property type="entry name" value="ASCORBATE-SPECIFIC PTS SYSTEM EIIA COMPONENT"/>
    <property type="match status" value="1"/>
</dbReference>
<protein>
    <recommendedName>
        <fullName evidence="9">Ascorbate-specific PTS system EIIA component</fullName>
    </recommendedName>
    <alternativeName>
        <fullName evidence="10">Ascorbate-specific phosphotransferase enzyme IIA component</fullName>
    </alternativeName>
</protein>
<evidence type="ECO:0000256" key="9">
    <source>
        <dbReference type="ARBA" id="ARBA00041175"/>
    </source>
</evidence>
<evidence type="ECO:0000256" key="6">
    <source>
        <dbReference type="ARBA" id="ARBA00022683"/>
    </source>
</evidence>
<evidence type="ECO:0000256" key="10">
    <source>
        <dbReference type="ARBA" id="ARBA00042072"/>
    </source>
</evidence>
<feature type="domain" description="PTS EIIA type-2" evidence="11">
    <location>
        <begin position="5"/>
        <end position="148"/>
    </location>
</feature>
<organism evidence="12 13">
    <name type="scientific">Georgenia alba</name>
    <dbReference type="NCBI Taxonomy" id="2233858"/>
    <lineage>
        <taxon>Bacteria</taxon>
        <taxon>Bacillati</taxon>
        <taxon>Actinomycetota</taxon>
        <taxon>Actinomycetes</taxon>
        <taxon>Micrococcales</taxon>
        <taxon>Bogoriellaceae</taxon>
        <taxon>Georgenia</taxon>
    </lineage>
</organism>
<evidence type="ECO:0000259" key="11">
    <source>
        <dbReference type="PROSITE" id="PS51094"/>
    </source>
</evidence>
<evidence type="ECO:0000313" key="13">
    <source>
        <dbReference type="Proteomes" id="UP001596455"/>
    </source>
</evidence>
<comment type="caution">
    <text evidence="12">The sequence shown here is derived from an EMBL/GenBank/DDBJ whole genome shotgun (WGS) entry which is preliminary data.</text>
</comment>
<dbReference type="SUPFAM" id="SSF55804">
    <property type="entry name" value="Phoshotransferase/anion transport protein"/>
    <property type="match status" value="1"/>
</dbReference>
<evidence type="ECO:0000256" key="8">
    <source>
        <dbReference type="ARBA" id="ARBA00037387"/>
    </source>
</evidence>
<dbReference type="PROSITE" id="PS51094">
    <property type="entry name" value="PTS_EIIA_TYPE_2"/>
    <property type="match status" value="1"/>
</dbReference>
<dbReference type="InterPro" id="IPR002178">
    <property type="entry name" value="PTS_EIIA_type-2_dom"/>
</dbReference>
<dbReference type="PANTHER" id="PTHR36203">
    <property type="entry name" value="ASCORBATE-SPECIFIC PTS SYSTEM EIIA COMPONENT"/>
    <property type="match status" value="1"/>
</dbReference>
<evidence type="ECO:0000256" key="2">
    <source>
        <dbReference type="ARBA" id="ARBA00022448"/>
    </source>
</evidence>
<keyword evidence="7" id="KW-0418">Kinase</keyword>